<evidence type="ECO:0000259" key="3">
    <source>
        <dbReference type="Pfam" id="PF05267"/>
    </source>
</evidence>
<accession>A0A6P8XFJ0</accession>
<evidence type="ECO:0000313" key="4">
    <source>
        <dbReference type="Proteomes" id="UP000515160"/>
    </source>
</evidence>
<keyword evidence="4" id="KW-1185">Reference proteome</keyword>
<keyword evidence="2" id="KW-0732">Signal</keyword>
<gene>
    <name evidence="5" type="primary">LOC117575152</name>
</gene>
<feature type="signal peptide" evidence="2">
    <location>
        <begin position="1"/>
        <end position="19"/>
    </location>
</feature>
<dbReference type="Pfam" id="PF05267">
    <property type="entry name" value="DUF725"/>
    <property type="match status" value="1"/>
</dbReference>
<feature type="region of interest" description="Disordered" evidence="1">
    <location>
        <begin position="223"/>
        <end position="246"/>
    </location>
</feature>
<evidence type="ECO:0000256" key="1">
    <source>
        <dbReference type="SAM" id="MobiDB-lite"/>
    </source>
</evidence>
<dbReference type="Proteomes" id="UP000515160">
    <property type="component" value="Chromosome 2R"/>
</dbReference>
<feature type="chain" id="PRO_5039196707" evidence="2">
    <location>
        <begin position="20"/>
        <end position="246"/>
    </location>
</feature>
<dbReference type="AlphaFoldDB" id="A0A6P8XFJ0"/>
<name>A0A6P8XFJ0_DROAB</name>
<evidence type="ECO:0000313" key="5">
    <source>
        <dbReference type="RefSeq" id="XP_034115146.2"/>
    </source>
</evidence>
<evidence type="ECO:0000256" key="2">
    <source>
        <dbReference type="SAM" id="SignalP"/>
    </source>
</evidence>
<protein>
    <submittedName>
        <fullName evidence="5">Uncharacterized protein LOC117575152</fullName>
    </submittedName>
</protein>
<feature type="domain" description="Protein TsetseEP" evidence="3">
    <location>
        <begin position="80"/>
        <end position="198"/>
    </location>
</feature>
<dbReference type="InterPro" id="IPR007931">
    <property type="entry name" value="TsetseEP"/>
</dbReference>
<proteinExistence type="predicted"/>
<organism evidence="4 5">
    <name type="scientific">Drosophila albomicans</name>
    <name type="common">Fruit fly</name>
    <dbReference type="NCBI Taxonomy" id="7291"/>
    <lineage>
        <taxon>Eukaryota</taxon>
        <taxon>Metazoa</taxon>
        <taxon>Ecdysozoa</taxon>
        <taxon>Arthropoda</taxon>
        <taxon>Hexapoda</taxon>
        <taxon>Insecta</taxon>
        <taxon>Pterygota</taxon>
        <taxon>Neoptera</taxon>
        <taxon>Endopterygota</taxon>
        <taxon>Diptera</taxon>
        <taxon>Brachycera</taxon>
        <taxon>Muscomorpha</taxon>
        <taxon>Ephydroidea</taxon>
        <taxon>Drosophilidae</taxon>
        <taxon>Drosophila</taxon>
    </lineage>
</organism>
<sequence length="246" mass="28018">MTSIWSLLLFLGLAIGVHGKLQLPQLQLSKHQWNQLQLPNLQLPNLKVPNLKLPNLQFPKLQLLKQQTQELTDQNPRNGPACFTVYKPELDDIASQYEIDYTRCTTIYNQQTALEDTKWQGPRTQLEERGQYACRTIVDCSTIVGYVEAFECYAQMGTEQSKSMYALSADANDVAVEMQESYRVIETYKTVCVNDAERTYVEHTTNTYEELNSCLAGKVQPKTTSDTFVPTTRTTPSPILSTTRNY</sequence>
<reference evidence="5" key="1">
    <citation type="submission" date="2025-08" db="UniProtKB">
        <authorList>
            <consortium name="RefSeq"/>
        </authorList>
    </citation>
    <scope>IDENTIFICATION</scope>
    <source>
        <strain evidence="5">15112-1751.03</strain>
        <tissue evidence="5">Whole Adult</tissue>
    </source>
</reference>
<dbReference type="GeneID" id="117575152"/>
<dbReference type="OrthoDB" id="7859325at2759"/>
<dbReference type="RefSeq" id="XP_034115146.2">
    <property type="nucleotide sequence ID" value="XM_034259255.2"/>
</dbReference>